<evidence type="ECO:0000259" key="2">
    <source>
        <dbReference type="Pfam" id="PF00168"/>
    </source>
</evidence>
<dbReference type="InterPro" id="IPR035892">
    <property type="entry name" value="C2_domain_sf"/>
</dbReference>
<name>A0A015K3J0_RHIIW</name>
<evidence type="ECO:0000256" key="1">
    <source>
        <dbReference type="SAM" id="MobiDB-lite"/>
    </source>
</evidence>
<reference evidence="3 4" key="1">
    <citation type="submission" date="2014-02" db="EMBL/GenBank/DDBJ databases">
        <title>Single nucleus genome sequencing reveals high similarity among nuclei of an endomycorrhizal fungus.</title>
        <authorList>
            <person name="Lin K."/>
            <person name="Geurts R."/>
            <person name="Zhang Z."/>
            <person name="Limpens E."/>
            <person name="Saunders D.G."/>
            <person name="Mu D."/>
            <person name="Pang E."/>
            <person name="Cao H."/>
            <person name="Cha H."/>
            <person name="Lin T."/>
            <person name="Zhou Q."/>
            <person name="Shang Y."/>
            <person name="Li Y."/>
            <person name="Ivanov S."/>
            <person name="Sharma T."/>
            <person name="Velzen R.V."/>
            <person name="Ruijter N.D."/>
            <person name="Aanen D.K."/>
            <person name="Win J."/>
            <person name="Kamoun S."/>
            <person name="Bisseling T."/>
            <person name="Huang S."/>
        </authorList>
    </citation>
    <scope>NUCLEOTIDE SEQUENCE [LARGE SCALE GENOMIC DNA]</scope>
    <source>
        <strain evidence="4">DAOM197198w</strain>
    </source>
</reference>
<dbReference type="AlphaFoldDB" id="A0A015K3J0"/>
<dbReference type="EMBL" id="JEMT01012265">
    <property type="protein sequence ID" value="EXX76362.1"/>
    <property type="molecule type" value="Genomic_DNA"/>
</dbReference>
<comment type="caution">
    <text evidence="3">The sequence shown here is derived from an EMBL/GenBank/DDBJ whole genome shotgun (WGS) entry which is preliminary data.</text>
</comment>
<gene>
    <name evidence="3" type="ORF">RirG_033820</name>
</gene>
<evidence type="ECO:0000313" key="4">
    <source>
        <dbReference type="Proteomes" id="UP000022910"/>
    </source>
</evidence>
<protein>
    <recommendedName>
        <fullName evidence="2">C2 domain-containing protein</fullName>
    </recommendedName>
</protein>
<dbReference type="SMR" id="A0A015K3J0"/>
<dbReference type="Proteomes" id="UP000022910">
    <property type="component" value="Unassembled WGS sequence"/>
</dbReference>
<keyword evidence="4" id="KW-1185">Reference proteome</keyword>
<sequence length="284" mass="32706">MADFLLKRIAEWSSNNAPKTDKYPSPPSSPEPNPAMSLKQQFYQDSSRVSPKTGSSRGSDNTFDNVTQTPIAGRLIVTIVEGQKLNVSNYQSLPYCVCEFERNEVVTREAMRDSDLPNQRGKPMDFLDLVRAATFPVWKHKVVIDVARLDSKVHVSVYERVHNNAQSENFLGMFKVQPPRRPNQTIDAWFKLSPRGKENVTGKVRVQISYEKIEYVEVNDFEKSTSLDNTLAQSYVSHYSPTIHKRRNQRKLRKRTYALYWIERLPVQVTNDPFTNNIFNGTPF</sequence>
<dbReference type="OrthoDB" id="2377482at2759"/>
<dbReference type="HOGENOM" id="CLU_980546_0_0_1"/>
<dbReference type="Pfam" id="PF00168">
    <property type="entry name" value="C2"/>
    <property type="match status" value="1"/>
</dbReference>
<dbReference type="InterPro" id="IPR000008">
    <property type="entry name" value="C2_dom"/>
</dbReference>
<organism evidence="3 4">
    <name type="scientific">Rhizophagus irregularis (strain DAOM 197198w)</name>
    <name type="common">Glomus intraradices</name>
    <dbReference type="NCBI Taxonomy" id="1432141"/>
    <lineage>
        <taxon>Eukaryota</taxon>
        <taxon>Fungi</taxon>
        <taxon>Fungi incertae sedis</taxon>
        <taxon>Mucoromycota</taxon>
        <taxon>Glomeromycotina</taxon>
        <taxon>Glomeromycetes</taxon>
        <taxon>Glomerales</taxon>
        <taxon>Glomeraceae</taxon>
        <taxon>Rhizophagus</taxon>
    </lineage>
</organism>
<evidence type="ECO:0000313" key="3">
    <source>
        <dbReference type="EMBL" id="EXX76362.1"/>
    </source>
</evidence>
<dbReference type="Gene3D" id="2.60.40.150">
    <property type="entry name" value="C2 domain"/>
    <property type="match status" value="1"/>
</dbReference>
<proteinExistence type="predicted"/>
<dbReference type="SUPFAM" id="SSF49562">
    <property type="entry name" value="C2 domain (Calcium/lipid-binding domain, CaLB)"/>
    <property type="match status" value="1"/>
</dbReference>
<dbReference type="STRING" id="1432141.A0A015K3J0"/>
<feature type="compositionally biased region" description="Polar residues" evidence="1">
    <location>
        <begin position="38"/>
        <end position="65"/>
    </location>
</feature>
<feature type="domain" description="C2" evidence="2">
    <location>
        <begin position="135"/>
        <end position="192"/>
    </location>
</feature>
<accession>A0A015K3J0</accession>
<feature type="compositionally biased region" description="Pro residues" evidence="1">
    <location>
        <begin position="24"/>
        <end position="33"/>
    </location>
</feature>
<feature type="region of interest" description="Disordered" evidence="1">
    <location>
        <begin position="13"/>
        <end position="65"/>
    </location>
</feature>